<accession>A0A433Q440</accession>
<dbReference type="AlphaFoldDB" id="A0A433Q440"/>
<proteinExistence type="predicted"/>
<comment type="caution">
    <text evidence="1">The sequence shown here is derived from an EMBL/GenBank/DDBJ whole genome shotgun (WGS) entry which is preliminary data.</text>
</comment>
<reference evidence="1 2" key="1">
    <citation type="journal article" date="2018" name="New Phytol.">
        <title>Phylogenomics of Endogonaceae and evolution of mycorrhizas within Mucoromycota.</title>
        <authorList>
            <person name="Chang Y."/>
            <person name="Desiro A."/>
            <person name="Na H."/>
            <person name="Sandor L."/>
            <person name="Lipzen A."/>
            <person name="Clum A."/>
            <person name="Barry K."/>
            <person name="Grigoriev I.V."/>
            <person name="Martin F.M."/>
            <person name="Stajich J.E."/>
            <person name="Smith M.E."/>
            <person name="Bonito G."/>
            <person name="Spatafora J.W."/>
        </authorList>
    </citation>
    <scope>NUCLEOTIDE SEQUENCE [LARGE SCALE GENOMIC DNA]</scope>
    <source>
        <strain evidence="1 2">AD002</strain>
    </source>
</reference>
<name>A0A433Q440_9FUNG</name>
<protein>
    <submittedName>
        <fullName evidence="1">Uncharacterized protein</fullName>
    </submittedName>
</protein>
<sequence length="411" mass="43887">MSNGAIKPKHEKFTCSNSGWAWGGGREEGAGSLVIPRRKYRPPTYLLANIFLMCAGAVPDKLGEDAKTAGDAEEDGVVVLFDEAVVLKEDTRVCVDIGPGILGLAVLIQNAWDDVVELRDELEHGIRREMLKRELALRRVAGVGFLKGAGLMGFALTSARYYIYTNPEHSVTVAGDDLAALEGLPDVFLDLLIRDLGRAELVLHVDDPAEDLLVSKAVKRTGQTVQAGSEGKIGVGQGGADQVGLRNGGKERVRVAYNVAASRDTIPYTRNHAHTTKVLETHGVGRDVAAFVVGVDGEVQAYELDKILVIGVPEQLGQVVRVILVHINGRDFPILEHVTVDPAGDIGQLGDQIHRILIRGVPVLGFVGPSGVSLGEGAFMLKGSDSEGELGHGVEGVGTPIDELLDKGRER</sequence>
<gene>
    <name evidence="1" type="ORF">BC938DRAFT_473368</name>
</gene>
<organism evidence="1 2">
    <name type="scientific">Jimgerdemannia flammicorona</name>
    <dbReference type="NCBI Taxonomy" id="994334"/>
    <lineage>
        <taxon>Eukaryota</taxon>
        <taxon>Fungi</taxon>
        <taxon>Fungi incertae sedis</taxon>
        <taxon>Mucoromycota</taxon>
        <taxon>Mucoromycotina</taxon>
        <taxon>Endogonomycetes</taxon>
        <taxon>Endogonales</taxon>
        <taxon>Endogonaceae</taxon>
        <taxon>Jimgerdemannia</taxon>
    </lineage>
</organism>
<keyword evidence="2" id="KW-1185">Reference proteome</keyword>
<dbReference type="Proteomes" id="UP000274822">
    <property type="component" value="Unassembled WGS sequence"/>
</dbReference>
<evidence type="ECO:0000313" key="1">
    <source>
        <dbReference type="EMBL" id="RUS24579.1"/>
    </source>
</evidence>
<evidence type="ECO:0000313" key="2">
    <source>
        <dbReference type="Proteomes" id="UP000274822"/>
    </source>
</evidence>
<dbReference type="EMBL" id="RBNJ01015558">
    <property type="protein sequence ID" value="RUS24579.1"/>
    <property type="molecule type" value="Genomic_DNA"/>
</dbReference>